<dbReference type="PANTHER" id="PTHR19854:SF1">
    <property type="entry name" value="GUANINE NUCLEOTIDE-BINDING PROTEIN SUBUNIT BETA-LIKE PROTEIN 1"/>
    <property type="match status" value="1"/>
</dbReference>
<dbReference type="Pfam" id="PF00400">
    <property type="entry name" value="WD40"/>
    <property type="match status" value="1"/>
</dbReference>
<proteinExistence type="predicted"/>
<name>A0A1E7ETY3_9STRA</name>
<dbReference type="PANTHER" id="PTHR19854">
    <property type="entry name" value="TRANSDUCIN BETA-LIKE 3"/>
    <property type="match status" value="1"/>
</dbReference>
<feature type="region of interest" description="Disordered" evidence="3">
    <location>
        <begin position="38"/>
        <end position="68"/>
    </location>
</feature>
<dbReference type="InterPro" id="IPR015943">
    <property type="entry name" value="WD40/YVTN_repeat-like_dom_sf"/>
</dbReference>
<keyword evidence="1" id="KW-0853">WD repeat</keyword>
<evidence type="ECO:0000313" key="5">
    <source>
        <dbReference type="Proteomes" id="UP000095751"/>
    </source>
</evidence>
<evidence type="ECO:0000256" key="2">
    <source>
        <dbReference type="ARBA" id="ARBA00022737"/>
    </source>
</evidence>
<dbReference type="InParanoid" id="A0A1E7ETY3"/>
<dbReference type="InterPro" id="IPR011047">
    <property type="entry name" value="Quinoprotein_ADH-like_sf"/>
</dbReference>
<accession>A0A1E7ETY3</accession>
<feature type="compositionally biased region" description="Acidic residues" evidence="3">
    <location>
        <begin position="56"/>
        <end position="68"/>
    </location>
</feature>
<dbReference type="SMART" id="SM00320">
    <property type="entry name" value="WD40"/>
    <property type="match status" value="4"/>
</dbReference>
<dbReference type="Gene3D" id="2.130.10.10">
    <property type="entry name" value="YVTN repeat-like/Quinoprotein amine dehydrogenase"/>
    <property type="match status" value="2"/>
</dbReference>
<dbReference type="SUPFAM" id="SSF50998">
    <property type="entry name" value="Quinoprotein alcohol dehydrogenase-like"/>
    <property type="match status" value="1"/>
</dbReference>
<evidence type="ECO:0000256" key="1">
    <source>
        <dbReference type="ARBA" id="ARBA00022574"/>
    </source>
</evidence>
<dbReference type="AlphaFoldDB" id="A0A1E7ETY3"/>
<reference evidence="4 5" key="1">
    <citation type="submission" date="2016-09" db="EMBL/GenBank/DDBJ databases">
        <title>Extensive genetic diversity and differential bi-allelic expression allows diatom success in the polar Southern Ocean.</title>
        <authorList>
            <consortium name="DOE Joint Genome Institute"/>
            <person name="Mock T."/>
            <person name="Otillar R.P."/>
            <person name="Strauss J."/>
            <person name="Dupont C."/>
            <person name="Frickenhaus S."/>
            <person name="Maumus F."/>
            <person name="Mcmullan M."/>
            <person name="Sanges R."/>
            <person name="Schmutz J."/>
            <person name="Toseland A."/>
            <person name="Valas R."/>
            <person name="Veluchamy A."/>
            <person name="Ward B.J."/>
            <person name="Allen A."/>
            <person name="Barry K."/>
            <person name="Falciatore A."/>
            <person name="Ferrante M."/>
            <person name="Fortunato A.E."/>
            <person name="Gloeckner G."/>
            <person name="Gruber A."/>
            <person name="Hipkin R."/>
            <person name="Janech M."/>
            <person name="Kroth P."/>
            <person name="Leese F."/>
            <person name="Lindquist E."/>
            <person name="Lyon B.R."/>
            <person name="Martin J."/>
            <person name="Mayer C."/>
            <person name="Parker M."/>
            <person name="Quesneville H."/>
            <person name="Raymond J."/>
            <person name="Uhlig C."/>
            <person name="Valentin K.U."/>
            <person name="Worden A.Z."/>
            <person name="Armbrust E.V."/>
            <person name="Bowler C."/>
            <person name="Green B."/>
            <person name="Moulton V."/>
            <person name="Van Oosterhout C."/>
            <person name="Grigoriev I."/>
        </authorList>
    </citation>
    <scope>NUCLEOTIDE SEQUENCE [LARGE SCALE GENOMIC DNA]</scope>
    <source>
        <strain evidence="4 5">CCMP1102</strain>
    </source>
</reference>
<keyword evidence="5" id="KW-1185">Reference proteome</keyword>
<dbReference type="InterPro" id="IPR001680">
    <property type="entry name" value="WD40_rpt"/>
</dbReference>
<dbReference type="KEGG" id="fcy:FRACYDRAFT_195107"/>
<dbReference type="OrthoDB" id="7668193at2759"/>
<dbReference type="EMBL" id="KV784375">
    <property type="protein sequence ID" value="OEU09352.1"/>
    <property type="molecule type" value="Genomic_DNA"/>
</dbReference>
<gene>
    <name evidence="4" type="ORF">FRACYDRAFT_195107</name>
</gene>
<protein>
    <submittedName>
        <fullName evidence="4">WD40 repeat-like protein</fullName>
    </submittedName>
</protein>
<organism evidence="4 5">
    <name type="scientific">Fragilariopsis cylindrus CCMP1102</name>
    <dbReference type="NCBI Taxonomy" id="635003"/>
    <lineage>
        <taxon>Eukaryota</taxon>
        <taxon>Sar</taxon>
        <taxon>Stramenopiles</taxon>
        <taxon>Ochrophyta</taxon>
        <taxon>Bacillariophyta</taxon>
        <taxon>Bacillariophyceae</taxon>
        <taxon>Bacillariophycidae</taxon>
        <taxon>Bacillariales</taxon>
        <taxon>Bacillariaceae</taxon>
        <taxon>Fragilariopsis</taxon>
    </lineage>
</organism>
<keyword evidence="2" id="KW-0677">Repeat</keyword>
<evidence type="ECO:0000256" key="3">
    <source>
        <dbReference type="SAM" id="MobiDB-lite"/>
    </source>
</evidence>
<evidence type="ECO:0000313" key="4">
    <source>
        <dbReference type="EMBL" id="OEU09352.1"/>
    </source>
</evidence>
<dbReference type="Proteomes" id="UP000095751">
    <property type="component" value="Unassembled WGS sequence"/>
</dbReference>
<sequence>MEVRSEARTIDPILNLPVHSSVKSICFVSQKNPDDFCKEYEGNNVDDIDSSSSQSSEDDDEEDDDDDEIRFRSNILLSQKGKDPDCNRNNNSRRRVSLNGRFLASCHSDGEALLWDLNNQKTMTTISSPRGGPGMTIRRTDDPSKILYQTRDPKGIVSLHSIDRCVGAASTSRSNTNATTTRQYETFSRTFCQAAPCYGNKNLLALPSIDDSTVIVVDERAGSNNVAKYNIKGHGMLTSLALCDSATTNNASGRPVLACGMESGTVTFFDISDGSSSQSSSEAASFSLGKEPILTLDLVPSGASAVTPNNAIPGPENNSIPSESISNSLLVAAGMAGDAEDISQLSNNEVGRAAIFKTVYCHNNDYTTPIWTFKQRARLSTCSVDNDNFHGKPGVSICRFRPQDGRLLAIGGWDYRIRLFERSKGNAMAVLKGNGGSIADLDWSPDACTSGLLASASGNDKSIAIWQCFAKR</sequence>